<proteinExistence type="predicted"/>
<gene>
    <name evidence="3" type="ORF">H072_10197</name>
</gene>
<accession>S8A5A8</accession>
<evidence type="ECO:0000256" key="2">
    <source>
        <dbReference type="SAM" id="SignalP"/>
    </source>
</evidence>
<dbReference type="AlphaFoldDB" id="S8A5A8"/>
<dbReference type="STRING" id="1284197.S8A5A8"/>
<dbReference type="Gene3D" id="3.40.50.200">
    <property type="entry name" value="Peptidase S8/S53 domain"/>
    <property type="match status" value="1"/>
</dbReference>
<protein>
    <recommendedName>
        <fullName evidence="5">Peptidase S8/S53 domain-containing protein</fullName>
    </recommendedName>
</protein>
<feature type="compositionally biased region" description="Basic residues" evidence="1">
    <location>
        <begin position="868"/>
        <end position="883"/>
    </location>
</feature>
<feature type="compositionally biased region" description="Polar residues" evidence="1">
    <location>
        <begin position="487"/>
        <end position="498"/>
    </location>
</feature>
<dbReference type="GO" id="GO:0004252">
    <property type="term" value="F:serine-type endopeptidase activity"/>
    <property type="evidence" value="ECO:0007669"/>
    <property type="project" value="InterPro"/>
</dbReference>
<dbReference type="GO" id="GO:0006508">
    <property type="term" value="P:proteolysis"/>
    <property type="evidence" value="ECO:0007669"/>
    <property type="project" value="InterPro"/>
</dbReference>
<dbReference type="eggNOG" id="ENOG502SCG5">
    <property type="taxonomic scope" value="Eukaryota"/>
</dbReference>
<dbReference type="Proteomes" id="UP000015100">
    <property type="component" value="Unassembled WGS sequence"/>
</dbReference>
<evidence type="ECO:0008006" key="5">
    <source>
        <dbReference type="Google" id="ProtNLM"/>
    </source>
</evidence>
<organism evidence="3 4">
    <name type="scientific">Dactylellina haptotyla (strain CBS 200.50)</name>
    <name type="common">Nematode-trapping fungus</name>
    <name type="synonym">Monacrosporium haptotylum</name>
    <dbReference type="NCBI Taxonomy" id="1284197"/>
    <lineage>
        <taxon>Eukaryota</taxon>
        <taxon>Fungi</taxon>
        <taxon>Dikarya</taxon>
        <taxon>Ascomycota</taxon>
        <taxon>Pezizomycotina</taxon>
        <taxon>Orbiliomycetes</taxon>
        <taxon>Orbiliales</taxon>
        <taxon>Orbiliaceae</taxon>
        <taxon>Dactylellina</taxon>
    </lineage>
</organism>
<evidence type="ECO:0000313" key="4">
    <source>
        <dbReference type="Proteomes" id="UP000015100"/>
    </source>
</evidence>
<evidence type="ECO:0000256" key="1">
    <source>
        <dbReference type="SAM" id="MobiDB-lite"/>
    </source>
</evidence>
<reference evidence="4" key="2">
    <citation type="submission" date="2013-04" db="EMBL/GenBank/DDBJ databases">
        <title>Genomic mechanisms accounting for the adaptation to parasitism in nematode-trapping fungi.</title>
        <authorList>
            <person name="Ahren D.G."/>
        </authorList>
    </citation>
    <scope>NUCLEOTIDE SEQUENCE [LARGE SCALE GENOMIC DNA]</scope>
    <source>
        <strain evidence="4">CBS 200.50</strain>
    </source>
</reference>
<feature type="chain" id="PRO_5004547525" description="Peptidase S8/S53 domain-containing protein" evidence="2">
    <location>
        <begin position="24"/>
        <end position="957"/>
    </location>
</feature>
<feature type="compositionally biased region" description="Basic and acidic residues" evidence="1">
    <location>
        <begin position="468"/>
        <end position="485"/>
    </location>
</feature>
<feature type="region of interest" description="Disordered" evidence="1">
    <location>
        <begin position="468"/>
        <end position="529"/>
    </location>
</feature>
<dbReference type="InterPro" id="IPR036852">
    <property type="entry name" value="Peptidase_S8/S53_dom_sf"/>
</dbReference>
<name>S8A5A8_DACHA</name>
<dbReference type="HOGENOM" id="CLU_308358_0_0_1"/>
<dbReference type="OrthoDB" id="1896086at2759"/>
<feature type="signal peptide" evidence="2">
    <location>
        <begin position="1"/>
        <end position="23"/>
    </location>
</feature>
<feature type="compositionally biased region" description="Polar residues" evidence="1">
    <location>
        <begin position="855"/>
        <end position="866"/>
    </location>
</feature>
<dbReference type="SUPFAM" id="SSF52743">
    <property type="entry name" value="Subtilisin-like"/>
    <property type="match status" value="1"/>
</dbReference>
<feature type="compositionally biased region" description="Acidic residues" evidence="1">
    <location>
        <begin position="890"/>
        <end position="911"/>
    </location>
</feature>
<keyword evidence="2" id="KW-0732">Signal</keyword>
<feature type="region of interest" description="Disordered" evidence="1">
    <location>
        <begin position="832"/>
        <end position="924"/>
    </location>
</feature>
<reference evidence="3 4" key="1">
    <citation type="journal article" date="2013" name="PLoS Genet.">
        <title>Genomic mechanisms accounting for the adaptation to parasitism in nematode-trapping fungi.</title>
        <authorList>
            <person name="Meerupati T."/>
            <person name="Andersson K.M."/>
            <person name="Friman E."/>
            <person name="Kumar D."/>
            <person name="Tunlid A."/>
            <person name="Ahren D."/>
        </authorList>
    </citation>
    <scope>NUCLEOTIDE SEQUENCE [LARGE SCALE GENOMIC DNA]</scope>
    <source>
        <strain evidence="3 4">CBS 200.50</strain>
    </source>
</reference>
<feature type="compositionally biased region" description="Basic residues" evidence="1">
    <location>
        <begin position="844"/>
        <end position="854"/>
    </location>
</feature>
<evidence type="ECO:0000313" key="3">
    <source>
        <dbReference type="EMBL" id="EPS36286.1"/>
    </source>
</evidence>
<comment type="caution">
    <text evidence="3">The sequence shown here is derived from an EMBL/GenBank/DDBJ whole genome shotgun (WGS) entry which is preliminary data.</text>
</comment>
<dbReference type="EMBL" id="AQGS01000935">
    <property type="protein sequence ID" value="EPS36286.1"/>
    <property type="molecule type" value="Genomic_DNA"/>
</dbReference>
<sequence>MRFDTRSTLLAALLAVTIPSAIASPSKSYCKYNCSPSQVYDAFCAPAHLSDTNNFCRKVLNRPATTTLTKTSTVYATKYHTVTSKKTKAVTATTVTKTNTKYNTVTGQETSIATQIDDVTVTDTTTDLVTITSEVTQTLQVVATSNVMDTITITNTETGTASLTVTVTSTTYTQPPLRKMKKRIPAAFATESEAEKEATIVERSYSYAFKIPSYIPQDISPYRVTSACKKLNPCMSTKTVTSKKTVTRNSTKTVLTTTTLKAATVTKTSTKTVNVAKTNTVAQTVYQTATFTDTTITTITAATETETISTDTLVTGTETVTVGTDTATATVTESVTETMTQTATQTLACSTGIVICDLAVPNSCCSGRCVQFFANPNCCVNSGEPCDIFHPEGCCSGTYLRQNASNLVIGKYEGIGTQHYLLEGTYKDLANTILDELAVGDKPWIVTWHDLRSEGYLVGRLKWIDAKAEKPPNRRRSGEAKEKHSGNHQNYSARSSLQPRAVVKDTGNTPYDVRYLATPPPRDGTTPDTIVTTTDYYYKDSQGRGVDIFVFDHGFEIKTTHSELQDAINRGQIHGYIFPDTLNPATEQKEYGPEAQKIYHGTFVTSKIIGKRGGLAKNARVWIVVGLDKFGNWIDIGNIDAMFKIRDKVIEETKKNPNYRAIINFSQGFTHLRDPPELEQDKYKKAPILGRHDLEYIHWITILFDRALKSLLELDNVALVTGAGNDDLGRPIIDWPAKRGASYDNLVVIGSVDDRGELIFNSKADFVKVYTMVLGIEIPDIKSRESDDGDEFDKLSCYFGDPCDPSLGKSELVAIKKLISDAYPRRKDGLKIAWTGVRPPPRTKTQKSRKRLRPSTKSEAGGSSNCKVPRKKAKGGNRKRQNMARRQETSESEDCDDDEFEEGVDGDDPNEFDSPQDPPGDFISTRTVLQVYKTRTEVRTVDVTVTATTLMTRATGN</sequence>
<keyword evidence="4" id="KW-1185">Reference proteome</keyword>